<keyword evidence="2" id="KW-1133">Transmembrane helix</keyword>
<name>A0A1H9WKI5_9ACTN</name>
<feature type="transmembrane region" description="Helical" evidence="2">
    <location>
        <begin position="493"/>
        <end position="518"/>
    </location>
</feature>
<organism evidence="3 4">
    <name type="scientific">Streptomyces qinglanensis</name>
    <dbReference type="NCBI Taxonomy" id="943816"/>
    <lineage>
        <taxon>Bacteria</taxon>
        <taxon>Bacillati</taxon>
        <taxon>Actinomycetota</taxon>
        <taxon>Actinomycetes</taxon>
        <taxon>Kitasatosporales</taxon>
        <taxon>Streptomycetaceae</taxon>
        <taxon>Streptomyces</taxon>
    </lineage>
</organism>
<dbReference type="OrthoDB" id="5194370at2"/>
<accession>A0A1H9WKI5</accession>
<feature type="region of interest" description="Disordered" evidence="1">
    <location>
        <begin position="241"/>
        <end position="261"/>
    </location>
</feature>
<proteinExistence type="predicted"/>
<keyword evidence="4" id="KW-1185">Reference proteome</keyword>
<evidence type="ECO:0000313" key="4">
    <source>
        <dbReference type="Proteomes" id="UP000182841"/>
    </source>
</evidence>
<evidence type="ECO:0000256" key="1">
    <source>
        <dbReference type="SAM" id="MobiDB-lite"/>
    </source>
</evidence>
<reference evidence="4" key="1">
    <citation type="submission" date="2016-10" db="EMBL/GenBank/DDBJ databases">
        <authorList>
            <person name="Varghese N."/>
            <person name="Submissions S."/>
        </authorList>
    </citation>
    <scope>NUCLEOTIDE SEQUENCE [LARGE SCALE GENOMIC DNA]</scope>
    <source>
        <strain evidence="4">CGMCC 4.6825</strain>
    </source>
</reference>
<evidence type="ECO:0000256" key="2">
    <source>
        <dbReference type="SAM" id="Phobius"/>
    </source>
</evidence>
<keyword evidence="2" id="KW-0812">Transmembrane</keyword>
<dbReference type="EMBL" id="FOGO01000018">
    <property type="protein sequence ID" value="SES34187.1"/>
    <property type="molecule type" value="Genomic_DNA"/>
</dbReference>
<keyword evidence="2" id="KW-0472">Membrane</keyword>
<evidence type="ECO:0008006" key="5">
    <source>
        <dbReference type="Google" id="ProtNLM"/>
    </source>
</evidence>
<dbReference type="Proteomes" id="UP000182841">
    <property type="component" value="Unassembled WGS sequence"/>
</dbReference>
<gene>
    <name evidence="3" type="ORF">SAMN05421870_11886</name>
</gene>
<evidence type="ECO:0000313" key="3">
    <source>
        <dbReference type="EMBL" id="SES34187.1"/>
    </source>
</evidence>
<dbReference type="RefSeq" id="WP_075003300.1">
    <property type="nucleotide sequence ID" value="NZ_FOGO01000018.1"/>
</dbReference>
<dbReference type="AlphaFoldDB" id="A0A1H9WKI5"/>
<sequence length="521" mass="55840">MAEQDSGEPPEGLTAAETGLWHAYRNGNAYDLRVGDPARDDAHGDIPWGPERTVRARVVSLLLLGGPPPVPGRAPALKLAGCRLTGPLDLSNSEITVPFELRHCRLEEPLRLVDCRAGTVILHRCRIPRLEAERLAVAGDLRLTGSDLVHGLLLAQARIGADLALEEVRLGSAGRARALDADGLNVTRDVAADLLRATGELTLRAARVGGAVSLRGCLLRHPDGGPVLTAPRLTVGEDLVLAPAPRRPGGGSPSAPDGRPRVARLHGGVQLDGSTLGGALDFQDADLELAADQEFSLRSVQAAELRFTPRAPERGRVVLQDASVRRLVDRPDSWPSDGRLVLRGFTYEQLAPGAPFPLARRLAWVRAATPEFAPEPYDRLAACLQAGGEDADAHTVLLTKLRRRRRTLPLAFRAWEHVQDAVLGYGYRPGRAVLWLGLLLSGGTVWFARNPPAANTPGEGPHWVPAIYTLDLLLPVLDLGQETAWRPAGLSQWAALALVVLGWLLATIVTAGAAAVVLRRN</sequence>
<protein>
    <recommendedName>
        <fullName evidence="5">Oxidoreductase</fullName>
    </recommendedName>
</protein>